<keyword evidence="5" id="KW-1185">Reference proteome</keyword>
<evidence type="ECO:0000313" key="5">
    <source>
        <dbReference type="Proteomes" id="UP000199541"/>
    </source>
</evidence>
<evidence type="ECO:0000313" key="3">
    <source>
        <dbReference type="EMBL" id="GHE03181.1"/>
    </source>
</evidence>
<name>A0AAN4UTD8_9RHOB</name>
<evidence type="ECO:0000313" key="6">
    <source>
        <dbReference type="Proteomes" id="UP000634647"/>
    </source>
</evidence>
<comment type="caution">
    <text evidence="3">The sequence shown here is derived from an EMBL/GenBank/DDBJ whole genome shotgun (WGS) entry which is preliminary data.</text>
</comment>
<feature type="compositionally biased region" description="Basic and acidic residues" evidence="1">
    <location>
        <begin position="1"/>
        <end position="11"/>
    </location>
</feature>
<sequence length="175" mass="19672">MPYEWVRKPEGASEGSEAPFPSPTAELHLWPHRSLPRRGFAWVIAIMATFLALPLLEVLGTPLLWGLLPFVLLAGAGLWLALKRSYRDGQLIEELHLTPESIRLTRHNTRAPRQVWEANPYWVVLHLHPTEGPVPQYLTLSGAGREVELGAFLTPEERTRLHGELAQALARIRSG</sequence>
<keyword evidence="2" id="KW-0472">Membrane</keyword>
<reference evidence="3" key="3">
    <citation type="submission" date="2023-06" db="EMBL/GenBank/DDBJ databases">
        <authorList>
            <person name="Sun Q."/>
            <person name="Zhou Y."/>
        </authorList>
    </citation>
    <scope>NUCLEOTIDE SEQUENCE</scope>
    <source>
        <strain evidence="3">CGMCC 1.10859</strain>
    </source>
</reference>
<dbReference type="RefSeq" id="WP_035846229.1">
    <property type="nucleotide sequence ID" value="NZ_BNAB01000011.1"/>
</dbReference>
<dbReference type="AlphaFoldDB" id="A0AAN4UTD8"/>
<reference evidence="4 5" key="2">
    <citation type="submission" date="2016-10" db="EMBL/GenBank/DDBJ databases">
        <authorList>
            <person name="Varghese N."/>
            <person name="Submissions S."/>
        </authorList>
    </citation>
    <scope>NUCLEOTIDE SEQUENCE [LARGE SCALE GENOMIC DNA]</scope>
    <source>
        <strain evidence="4 5">DSM 24802</strain>
    </source>
</reference>
<reference evidence="3" key="1">
    <citation type="journal article" date="2014" name="Int. J. Syst. Evol. Microbiol.">
        <title>Complete genome sequence of Corynebacterium casei LMG S-19264T (=DSM 44701T), isolated from a smear-ripened cheese.</title>
        <authorList>
            <consortium name="US DOE Joint Genome Institute (JGI-PGF)"/>
            <person name="Walter F."/>
            <person name="Albersmeier A."/>
            <person name="Kalinowski J."/>
            <person name="Ruckert C."/>
        </authorList>
    </citation>
    <scope>NUCLEOTIDE SEQUENCE</scope>
    <source>
        <strain evidence="3">CGMCC 1.10859</strain>
    </source>
</reference>
<dbReference type="InterPro" id="IPR019253">
    <property type="entry name" value="DUF2244_TM"/>
</dbReference>
<keyword evidence="2" id="KW-0812">Transmembrane</keyword>
<keyword evidence="2" id="KW-1133">Transmembrane helix</keyword>
<dbReference type="EMBL" id="FNOB01000010">
    <property type="protein sequence ID" value="SDX10024.1"/>
    <property type="molecule type" value="Genomic_DNA"/>
</dbReference>
<dbReference type="Pfam" id="PF10003">
    <property type="entry name" value="DUF2244"/>
    <property type="match status" value="1"/>
</dbReference>
<organism evidence="3 6">
    <name type="scientific">Allgaiera indica</name>
    <dbReference type="NCBI Taxonomy" id="765699"/>
    <lineage>
        <taxon>Bacteria</taxon>
        <taxon>Pseudomonadati</taxon>
        <taxon>Pseudomonadota</taxon>
        <taxon>Alphaproteobacteria</taxon>
        <taxon>Rhodobacterales</taxon>
        <taxon>Paracoccaceae</taxon>
        <taxon>Allgaiera</taxon>
    </lineage>
</organism>
<evidence type="ECO:0000256" key="1">
    <source>
        <dbReference type="SAM" id="MobiDB-lite"/>
    </source>
</evidence>
<proteinExistence type="predicted"/>
<dbReference type="EMBL" id="BNAB01000011">
    <property type="protein sequence ID" value="GHE03181.1"/>
    <property type="molecule type" value="Genomic_DNA"/>
</dbReference>
<evidence type="ECO:0000313" key="4">
    <source>
        <dbReference type="EMBL" id="SDX10024.1"/>
    </source>
</evidence>
<dbReference type="Proteomes" id="UP000199541">
    <property type="component" value="Unassembled WGS sequence"/>
</dbReference>
<protein>
    <submittedName>
        <fullName evidence="4">Uncharacterized membrane protein</fullName>
    </submittedName>
</protein>
<feature type="transmembrane region" description="Helical" evidence="2">
    <location>
        <begin position="62"/>
        <end position="82"/>
    </location>
</feature>
<dbReference type="Proteomes" id="UP000634647">
    <property type="component" value="Unassembled WGS sequence"/>
</dbReference>
<feature type="transmembrane region" description="Helical" evidence="2">
    <location>
        <begin position="39"/>
        <end position="56"/>
    </location>
</feature>
<evidence type="ECO:0000256" key="2">
    <source>
        <dbReference type="SAM" id="Phobius"/>
    </source>
</evidence>
<accession>A0AAN4UTD8</accession>
<feature type="region of interest" description="Disordered" evidence="1">
    <location>
        <begin position="1"/>
        <end position="21"/>
    </location>
</feature>
<gene>
    <name evidence="3" type="ORF">GCM10008024_25550</name>
    <name evidence="4" type="ORF">SAMN05444006_1108</name>
</gene>